<protein>
    <submittedName>
        <fullName evidence="3">Thioesterase</fullName>
    </submittedName>
</protein>
<dbReference type="InterPro" id="IPR029058">
    <property type="entry name" value="AB_hydrolase_fold"/>
</dbReference>
<reference evidence="3 4" key="1">
    <citation type="submission" date="2019-06" db="EMBL/GenBank/DDBJ databases">
        <title>Biocontrol Bacillus strains from Vietnam.</title>
        <authorList>
            <person name="Borriss R."/>
            <person name="Lasch P."/>
            <person name="Thanh Tam L.T."/>
        </authorList>
    </citation>
    <scope>NUCLEOTIDE SEQUENCE [LARGE SCALE GENOMIC DNA]</scope>
    <source>
        <strain evidence="3 4">A8</strain>
    </source>
</reference>
<dbReference type="EMBL" id="VDDR01000010">
    <property type="protein sequence ID" value="TNB96309.1"/>
    <property type="molecule type" value="Genomic_DNA"/>
</dbReference>
<dbReference type="PANTHER" id="PTHR11487">
    <property type="entry name" value="THIOESTERASE"/>
    <property type="match status" value="1"/>
</dbReference>
<proteinExistence type="inferred from homology"/>
<dbReference type="PANTHER" id="PTHR11487:SF0">
    <property type="entry name" value="S-ACYL FATTY ACID SYNTHASE THIOESTERASE, MEDIUM CHAIN"/>
    <property type="match status" value="1"/>
</dbReference>
<dbReference type="AlphaFoldDB" id="A0ABD7RDZ6"/>
<dbReference type="RefSeq" id="WP_025710234.1">
    <property type="nucleotide sequence ID" value="NZ_AZNI01000022.1"/>
</dbReference>
<gene>
    <name evidence="3" type="ORF">FHG65_18960</name>
</gene>
<evidence type="ECO:0000313" key="3">
    <source>
        <dbReference type="EMBL" id="TNB96309.1"/>
    </source>
</evidence>
<dbReference type="Pfam" id="PF00975">
    <property type="entry name" value="Thioesterase"/>
    <property type="match status" value="1"/>
</dbReference>
<sequence length="245" mass="28395">MGKINLFCIPFAGGSAVVYSKWKKLMDPFIVVNEVELAGRGRRMNEPLIDNMEEMVEDIYYSIKDYITEPYAIFGHSMGGLLTYELCHKLQKEGYPDPVHVFVSGRKAPQLKARRKIIHDLPNEEFISEILKYDGMDKSIFENKELADIFLPILKADFKLIETYEFNHPFNLLNFDISVFHGIDDKAVDFEELSHWSEVTKKESKIYTFPGGHFFINEYTEQVVNKINETFSSLKEAVNQKVTLM</sequence>
<dbReference type="InterPro" id="IPR012223">
    <property type="entry name" value="TEII"/>
</dbReference>
<dbReference type="Proteomes" id="UP000309400">
    <property type="component" value="Unassembled WGS sequence"/>
</dbReference>
<feature type="domain" description="Thioesterase" evidence="2">
    <location>
        <begin position="6"/>
        <end position="229"/>
    </location>
</feature>
<comment type="similarity">
    <text evidence="1">Belongs to the thioesterase family.</text>
</comment>
<evidence type="ECO:0000259" key="2">
    <source>
        <dbReference type="Pfam" id="PF00975"/>
    </source>
</evidence>
<name>A0ABD7RDZ6_BACCE</name>
<dbReference type="SUPFAM" id="SSF53474">
    <property type="entry name" value="alpha/beta-Hydrolases"/>
    <property type="match status" value="1"/>
</dbReference>
<evidence type="ECO:0000313" key="4">
    <source>
        <dbReference type="Proteomes" id="UP000309400"/>
    </source>
</evidence>
<dbReference type="Gene3D" id="3.40.50.1820">
    <property type="entry name" value="alpha/beta hydrolase"/>
    <property type="match status" value="1"/>
</dbReference>
<evidence type="ECO:0000256" key="1">
    <source>
        <dbReference type="ARBA" id="ARBA00007169"/>
    </source>
</evidence>
<accession>A0ABD7RDZ6</accession>
<comment type="caution">
    <text evidence="3">The sequence shown here is derived from an EMBL/GenBank/DDBJ whole genome shotgun (WGS) entry which is preliminary data.</text>
</comment>
<dbReference type="InterPro" id="IPR001031">
    <property type="entry name" value="Thioesterase"/>
</dbReference>
<organism evidence="3 4">
    <name type="scientific">Bacillus cereus</name>
    <dbReference type="NCBI Taxonomy" id="1396"/>
    <lineage>
        <taxon>Bacteria</taxon>
        <taxon>Bacillati</taxon>
        <taxon>Bacillota</taxon>
        <taxon>Bacilli</taxon>
        <taxon>Bacillales</taxon>
        <taxon>Bacillaceae</taxon>
        <taxon>Bacillus</taxon>
        <taxon>Bacillus cereus group</taxon>
    </lineage>
</organism>